<organism evidence="2 3">
    <name type="scientific">Nocardioides daeguensis</name>
    <dbReference type="NCBI Taxonomy" id="908359"/>
    <lineage>
        <taxon>Bacteria</taxon>
        <taxon>Bacillati</taxon>
        <taxon>Actinomycetota</taxon>
        <taxon>Actinomycetes</taxon>
        <taxon>Propionibacteriales</taxon>
        <taxon>Nocardioidaceae</taxon>
        <taxon>Nocardioides</taxon>
    </lineage>
</organism>
<keyword evidence="1" id="KW-1133">Transmembrane helix</keyword>
<evidence type="ECO:0000256" key="1">
    <source>
        <dbReference type="SAM" id="Phobius"/>
    </source>
</evidence>
<keyword evidence="3" id="KW-1185">Reference proteome</keyword>
<feature type="transmembrane region" description="Helical" evidence="1">
    <location>
        <begin position="160"/>
        <end position="176"/>
    </location>
</feature>
<name>A0ABP6USM3_9ACTN</name>
<evidence type="ECO:0000313" key="3">
    <source>
        <dbReference type="Proteomes" id="UP001500301"/>
    </source>
</evidence>
<feature type="transmembrane region" description="Helical" evidence="1">
    <location>
        <begin position="104"/>
        <end position="123"/>
    </location>
</feature>
<feature type="transmembrane region" description="Helical" evidence="1">
    <location>
        <begin position="135"/>
        <end position="154"/>
    </location>
</feature>
<keyword evidence="1" id="KW-0472">Membrane</keyword>
<feature type="transmembrane region" description="Helical" evidence="1">
    <location>
        <begin position="38"/>
        <end position="55"/>
    </location>
</feature>
<comment type="caution">
    <text evidence="2">The sequence shown here is derived from an EMBL/GenBank/DDBJ whole genome shotgun (WGS) entry which is preliminary data.</text>
</comment>
<evidence type="ECO:0000313" key="2">
    <source>
        <dbReference type="EMBL" id="GAA3516867.1"/>
    </source>
</evidence>
<proteinExistence type="predicted"/>
<reference evidence="3" key="1">
    <citation type="journal article" date="2019" name="Int. J. Syst. Evol. Microbiol.">
        <title>The Global Catalogue of Microorganisms (GCM) 10K type strain sequencing project: providing services to taxonomists for standard genome sequencing and annotation.</title>
        <authorList>
            <consortium name="The Broad Institute Genomics Platform"/>
            <consortium name="The Broad Institute Genome Sequencing Center for Infectious Disease"/>
            <person name="Wu L."/>
            <person name="Ma J."/>
        </authorList>
    </citation>
    <scope>NUCLEOTIDE SEQUENCE [LARGE SCALE GENOMIC DNA]</scope>
    <source>
        <strain evidence="3">JCM 17460</strain>
    </source>
</reference>
<keyword evidence="1" id="KW-0812">Transmembrane</keyword>
<accession>A0ABP6USM3</accession>
<dbReference type="EMBL" id="BAABBB010000001">
    <property type="protein sequence ID" value="GAA3516867.1"/>
    <property type="molecule type" value="Genomic_DNA"/>
</dbReference>
<gene>
    <name evidence="2" type="ORF">GCM10022263_00670</name>
</gene>
<protein>
    <submittedName>
        <fullName evidence="2">Uncharacterized protein</fullName>
    </submittedName>
</protein>
<dbReference type="Proteomes" id="UP001500301">
    <property type="component" value="Unassembled WGS sequence"/>
</dbReference>
<feature type="transmembrane region" description="Helical" evidence="1">
    <location>
        <begin position="76"/>
        <end position="92"/>
    </location>
</feature>
<sequence>MAPTLRATTWSPLLGCVCALAALAVVRGLLDAGRPDLPGIAGAALAAAVVGGLHDRAADLLAAVPVSEVRRRARRLVLLVPAAAGAWGAYVAGEHLHSEPGWPLGQPAALLACGLAVTAWVPGRVGVSAGAAVPLCWAFTAVATPGGAVGDALFAWQSHPWPTCLVATTVGLLGVARSTRDPRRTR</sequence>